<sequence>MMVYIHAYYVGEWEQVCHYVEQSPHVCKSVQEDFRNHSTVSIRRSNGRLCADFVPEPDFENHALDFFGTLSPPESLPPINPSLEATSQEAAAIKSLTLLGYYGICWLPLSRPQSGSVSSAATISSGAVFLLPPKDQPEEGAEIASLAKAEFADSDWALAKRRRSGMSMENGWTRFNAKDVCNDTLTYTLEFTPEVYAWLTQANHIFSRLQITTNLEDYLLLHSVDFKILIGSATQTPGYLFLCPEEDFRARPTSFRWPNCPAYWSLDSSGAERLSREEAIQLGCPYFQLTTQVHGWSWDTNVYAGLRQFHQAKGFDLDSQDIARHLGYPLFRLSGDASPPFSHGESVISVKHFVSL</sequence>
<keyword evidence="2" id="KW-1185">Reference proteome</keyword>
<evidence type="ECO:0000313" key="1">
    <source>
        <dbReference type="EMBL" id="KAJ7036877.1"/>
    </source>
</evidence>
<dbReference type="EMBL" id="JARJCM010000040">
    <property type="protein sequence ID" value="KAJ7036877.1"/>
    <property type="molecule type" value="Genomic_DNA"/>
</dbReference>
<protein>
    <submittedName>
        <fullName evidence="1">Uncharacterized protein</fullName>
    </submittedName>
</protein>
<dbReference type="AlphaFoldDB" id="A0AAD6X504"/>
<evidence type="ECO:0000313" key="2">
    <source>
        <dbReference type="Proteomes" id="UP001218188"/>
    </source>
</evidence>
<name>A0AAD6X504_9AGAR</name>
<dbReference type="Proteomes" id="UP001218188">
    <property type="component" value="Unassembled WGS sequence"/>
</dbReference>
<reference evidence="1" key="1">
    <citation type="submission" date="2023-03" db="EMBL/GenBank/DDBJ databases">
        <title>Massive genome expansion in bonnet fungi (Mycena s.s.) driven by repeated elements and novel gene families across ecological guilds.</title>
        <authorList>
            <consortium name="Lawrence Berkeley National Laboratory"/>
            <person name="Harder C.B."/>
            <person name="Miyauchi S."/>
            <person name="Viragh M."/>
            <person name="Kuo A."/>
            <person name="Thoen E."/>
            <person name="Andreopoulos B."/>
            <person name="Lu D."/>
            <person name="Skrede I."/>
            <person name="Drula E."/>
            <person name="Henrissat B."/>
            <person name="Morin E."/>
            <person name="Kohler A."/>
            <person name="Barry K."/>
            <person name="LaButti K."/>
            <person name="Morin E."/>
            <person name="Salamov A."/>
            <person name="Lipzen A."/>
            <person name="Mereny Z."/>
            <person name="Hegedus B."/>
            <person name="Baldrian P."/>
            <person name="Stursova M."/>
            <person name="Weitz H."/>
            <person name="Taylor A."/>
            <person name="Grigoriev I.V."/>
            <person name="Nagy L.G."/>
            <person name="Martin F."/>
            <person name="Kauserud H."/>
        </authorList>
    </citation>
    <scope>NUCLEOTIDE SEQUENCE</scope>
    <source>
        <strain evidence="1">CBHHK200</strain>
    </source>
</reference>
<accession>A0AAD6X504</accession>
<proteinExistence type="predicted"/>
<organism evidence="1 2">
    <name type="scientific">Mycena alexandri</name>
    <dbReference type="NCBI Taxonomy" id="1745969"/>
    <lineage>
        <taxon>Eukaryota</taxon>
        <taxon>Fungi</taxon>
        <taxon>Dikarya</taxon>
        <taxon>Basidiomycota</taxon>
        <taxon>Agaricomycotina</taxon>
        <taxon>Agaricomycetes</taxon>
        <taxon>Agaricomycetidae</taxon>
        <taxon>Agaricales</taxon>
        <taxon>Marasmiineae</taxon>
        <taxon>Mycenaceae</taxon>
        <taxon>Mycena</taxon>
    </lineage>
</organism>
<gene>
    <name evidence="1" type="ORF">C8F04DRAFT_456536</name>
</gene>
<comment type="caution">
    <text evidence="1">The sequence shown here is derived from an EMBL/GenBank/DDBJ whole genome shotgun (WGS) entry which is preliminary data.</text>
</comment>